<keyword evidence="3" id="KW-1185">Reference proteome</keyword>
<reference evidence="2 3" key="1">
    <citation type="submission" date="2024-01" db="EMBL/GenBank/DDBJ databases">
        <title>The genome sequence of Erythrobacteraceae sp. strain 1XM1-14.</title>
        <authorList>
            <person name="Liu Y."/>
        </authorList>
    </citation>
    <scope>NUCLEOTIDE SEQUENCE [LARGE SCALE GENOMIC DNA]</scope>
    <source>
        <strain evidence="2 3">1XM1-14</strain>
    </source>
</reference>
<dbReference type="Pfam" id="PF00565">
    <property type="entry name" value="SNase"/>
    <property type="match status" value="1"/>
</dbReference>
<name>A0ABU7GCV0_9SPHN</name>
<evidence type="ECO:0000313" key="3">
    <source>
        <dbReference type="Proteomes" id="UP001343492"/>
    </source>
</evidence>
<proteinExistence type="predicted"/>
<dbReference type="InterPro" id="IPR016071">
    <property type="entry name" value="Staphylococal_nuclease_OB-fold"/>
</dbReference>
<dbReference type="EMBL" id="JAZDQV010000003">
    <property type="protein sequence ID" value="MEE1876816.1"/>
    <property type="molecule type" value="Genomic_DNA"/>
</dbReference>
<dbReference type="Gene3D" id="2.40.50.90">
    <property type="match status" value="1"/>
</dbReference>
<sequence>MLLAGGAFLASVAAGVISLWIWPADTDSTATQSAIGLFSSHDTDQPSMELCGSGQRYSCVVDGDTIWLRGEKIRVADIDTPEIGTPGCDYEYQLGMRATYKLRDLLNAGPFSVERIGSRDQDGYGRSLRVLTRNGQSIGDMLVSEGLARTWTGRREPWC</sequence>
<dbReference type="Proteomes" id="UP001343492">
    <property type="component" value="Unassembled WGS sequence"/>
</dbReference>
<gene>
    <name evidence="2" type="ORF">VRS74_03855</name>
</gene>
<protein>
    <submittedName>
        <fullName evidence="2">Thermonuclease family protein</fullName>
    </submittedName>
</protein>
<dbReference type="SUPFAM" id="SSF50199">
    <property type="entry name" value="Staphylococcal nuclease"/>
    <property type="match status" value="1"/>
</dbReference>
<dbReference type="InterPro" id="IPR035437">
    <property type="entry name" value="SNase_OB-fold_sf"/>
</dbReference>
<dbReference type="RefSeq" id="WP_354143925.1">
    <property type="nucleotide sequence ID" value="NZ_JAZDQV010000003.1"/>
</dbReference>
<comment type="caution">
    <text evidence="2">The sequence shown here is derived from an EMBL/GenBank/DDBJ whole genome shotgun (WGS) entry which is preliminary data.</text>
</comment>
<evidence type="ECO:0000259" key="1">
    <source>
        <dbReference type="PROSITE" id="PS50830"/>
    </source>
</evidence>
<evidence type="ECO:0000313" key="2">
    <source>
        <dbReference type="EMBL" id="MEE1876816.1"/>
    </source>
</evidence>
<organism evidence="2 3">
    <name type="scientific">Altererythrobacter litoralis</name>
    <dbReference type="NCBI Taxonomy" id="3113904"/>
    <lineage>
        <taxon>Bacteria</taxon>
        <taxon>Pseudomonadati</taxon>
        <taxon>Pseudomonadota</taxon>
        <taxon>Alphaproteobacteria</taxon>
        <taxon>Sphingomonadales</taxon>
        <taxon>Erythrobacteraceae</taxon>
        <taxon>Altererythrobacter</taxon>
    </lineage>
</organism>
<dbReference type="PROSITE" id="PS50830">
    <property type="entry name" value="TNASE_3"/>
    <property type="match status" value="1"/>
</dbReference>
<accession>A0ABU7GCV0</accession>
<feature type="domain" description="TNase-like" evidence="1">
    <location>
        <begin position="60"/>
        <end position="159"/>
    </location>
</feature>